<proteinExistence type="predicted"/>
<name>A0AAV7RH75_PLEWA</name>
<feature type="compositionally biased region" description="Low complexity" evidence="1">
    <location>
        <begin position="26"/>
        <end position="57"/>
    </location>
</feature>
<feature type="region of interest" description="Disordered" evidence="1">
    <location>
        <begin position="1"/>
        <end position="82"/>
    </location>
</feature>
<organism evidence="2 3">
    <name type="scientific">Pleurodeles waltl</name>
    <name type="common">Iberian ribbed newt</name>
    <dbReference type="NCBI Taxonomy" id="8319"/>
    <lineage>
        <taxon>Eukaryota</taxon>
        <taxon>Metazoa</taxon>
        <taxon>Chordata</taxon>
        <taxon>Craniata</taxon>
        <taxon>Vertebrata</taxon>
        <taxon>Euteleostomi</taxon>
        <taxon>Amphibia</taxon>
        <taxon>Batrachia</taxon>
        <taxon>Caudata</taxon>
        <taxon>Salamandroidea</taxon>
        <taxon>Salamandridae</taxon>
        <taxon>Pleurodelinae</taxon>
        <taxon>Pleurodeles</taxon>
    </lineage>
</organism>
<protein>
    <submittedName>
        <fullName evidence="2">Uncharacterized protein</fullName>
    </submittedName>
</protein>
<gene>
    <name evidence="2" type="ORF">NDU88_004966</name>
</gene>
<evidence type="ECO:0000313" key="2">
    <source>
        <dbReference type="EMBL" id="KAJ1152189.1"/>
    </source>
</evidence>
<evidence type="ECO:0000256" key="1">
    <source>
        <dbReference type="SAM" id="MobiDB-lite"/>
    </source>
</evidence>
<reference evidence="2" key="1">
    <citation type="journal article" date="2022" name="bioRxiv">
        <title>Sequencing and chromosome-scale assembly of the giantPleurodeles waltlgenome.</title>
        <authorList>
            <person name="Brown T."/>
            <person name="Elewa A."/>
            <person name="Iarovenko S."/>
            <person name="Subramanian E."/>
            <person name="Araus A.J."/>
            <person name="Petzold A."/>
            <person name="Susuki M."/>
            <person name="Suzuki K.-i.T."/>
            <person name="Hayashi T."/>
            <person name="Toyoda A."/>
            <person name="Oliveira C."/>
            <person name="Osipova E."/>
            <person name="Leigh N.D."/>
            <person name="Simon A."/>
            <person name="Yun M.H."/>
        </authorList>
    </citation>
    <scope>NUCLEOTIDE SEQUENCE</scope>
    <source>
        <strain evidence="2">20211129_DDA</strain>
        <tissue evidence="2">Liver</tissue>
    </source>
</reference>
<sequence length="129" mass="13813">MASRYQHERASGAWRAFPQGGPSLLTTATSSTTSTTTTTTQVAPPAARTVAATTPGPSTAPPAGQPSAMDTSSAGTQSTPASAIDPAAFVHIQRKLDRVLCKMSRLRQEVRHVNRWVRSIKRTLWRANL</sequence>
<dbReference type="AlphaFoldDB" id="A0AAV7RH75"/>
<feature type="compositionally biased region" description="Basic and acidic residues" evidence="1">
    <location>
        <begin position="1"/>
        <end position="10"/>
    </location>
</feature>
<accession>A0AAV7RH75</accession>
<dbReference type="Proteomes" id="UP001066276">
    <property type="component" value="Chromosome 5"/>
</dbReference>
<evidence type="ECO:0000313" key="3">
    <source>
        <dbReference type="Proteomes" id="UP001066276"/>
    </source>
</evidence>
<feature type="compositionally biased region" description="Polar residues" evidence="1">
    <location>
        <begin position="69"/>
        <end position="81"/>
    </location>
</feature>
<keyword evidence="3" id="KW-1185">Reference proteome</keyword>
<comment type="caution">
    <text evidence="2">The sequence shown here is derived from an EMBL/GenBank/DDBJ whole genome shotgun (WGS) entry which is preliminary data.</text>
</comment>
<dbReference type="EMBL" id="JANPWB010000009">
    <property type="protein sequence ID" value="KAJ1152189.1"/>
    <property type="molecule type" value="Genomic_DNA"/>
</dbReference>